<protein>
    <submittedName>
        <fullName evidence="2">Uncharacterized protein</fullName>
    </submittedName>
</protein>
<reference evidence="2 3" key="1">
    <citation type="submission" date="2018-11" db="EMBL/GenBank/DDBJ databases">
        <authorList>
            <consortium name="Pathogen Informatics"/>
        </authorList>
    </citation>
    <scope>NUCLEOTIDE SEQUENCE [LARGE SCALE GENOMIC DNA]</scope>
    <source>
        <strain evidence="2 3">MHpl1</strain>
    </source>
</reference>
<accession>A0A3P7X374</accession>
<dbReference type="AlphaFoldDB" id="A0A3P7X374"/>
<evidence type="ECO:0000256" key="1">
    <source>
        <dbReference type="SAM" id="MobiDB-lite"/>
    </source>
</evidence>
<evidence type="ECO:0000313" key="2">
    <source>
        <dbReference type="EMBL" id="VDO53817.1"/>
    </source>
</evidence>
<dbReference type="EMBL" id="UZAF01018673">
    <property type="protein sequence ID" value="VDO53817.1"/>
    <property type="molecule type" value="Genomic_DNA"/>
</dbReference>
<name>A0A3P7X374_HAEPC</name>
<proteinExistence type="predicted"/>
<sequence>MYEPRKDQTELKPLTHHLPSRCSCPAANANKEPSVENRTSLINPGTS</sequence>
<evidence type="ECO:0000313" key="3">
    <source>
        <dbReference type="Proteomes" id="UP000268014"/>
    </source>
</evidence>
<feature type="region of interest" description="Disordered" evidence="1">
    <location>
        <begin position="1"/>
        <end position="47"/>
    </location>
</feature>
<gene>
    <name evidence="2" type="ORF">HPLM_LOCUS14712</name>
</gene>
<feature type="compositionally biased region" description="Polar residues" evidence="1">
    <location>
        <begin position="36"/>
        <end position="47"/>
    </location>
</feature>
<dbReference type="Proteomes" id="UP000268014">
    <property type="component" value="Unassembled WGS sequence"/>
</dbReference>
<feature type="compositionally biased region" description="Basic and acidic residues" evidence="1">
    <location>
        <begin position="1"/>
        <end position="10"/>
    </location>
</feature>
<keyword evidence="3" id="KW-1185">Reference proteome</keyword>
<organism evidence="2 3">
    <name type="scientific">Haemonchus placei</name>
    <name type="common">Barber's pole worm</name>
    <dbReference type="NCBI Taxonomy" id="6290"/>
    <lineage>
        <taxon>Eukaryota</taxon>
        <taxon>Metazoa</taxon>
        <taxon>Ecdysozoa</taxon>
        <taxon>Nematoda</taxon>
        <taxon>Chromadorea</taxon>
        <taxon>Rhabditida</taxon>
        <taxon>Rhabditina</taxon>
        <taxon>Rhabditomorpha</taxon>
        <taxon>Strongyloidea</taxon>
        <taxon>Trichostrongylidae</taxon>
        <taxon>Haemonchus</taxon>
    </lineage>
</organism>